<dbReference type="AlphaFoldDB" id="A0A5S3XV29"/>
<dbReference type="OrthoDB" id="9808310at2"/>
<dbReference type="Proteomes" id="UP000307706">
    <property type="component" value="Unassembled WGS sequence"/>
</dbReference>
<evidence type="ECO:0000313" key="1">
    <source>
        <dbReference type="EMBL" id="TMP39763.1"/>
    </source>
</evidence>
<dbReference type="RefSeq" id="WP_119863098.1">
    <property type="nucleotide sequence ID" value="NZ_PNCK01000098.1"/>
</dbReference>
<reference evidence="4" key="2">
    <citation type="submission" date="2019-06" db="EMBL/GenBank/DDBJ databases">
        <title>Co-occurence of chitin degradation, pigmentation and bioactivity in marine Pseudoalteromonas.</title>
        <authorList>
            <person name="Sonnenschein E.C."/>
            <person name="Bech P.K."/>
        </authorList>
    </citation>
    <scope>NUCLEOTIDE SEQUENCE [LARGE SCALE GENOMIC DNA]</scope>
    <source>
        <strain evidence="4">S2231</strain>
    </source>
</reference>
<dbReference type="PANTHER" id="PTHR35446:SF3">
    <property type="entry name" value="CMD DOMAIN-CONTAINING PROTEIN"/>
    <property type="match status" value="1"/>
</dbReference>
<gene>
    <name evidence="2" type="ORF">CWB96_01030</name>
    <name evidence="1" type="ORF">CWB97_20565</name>
</gene>
<name>A0A5S3XV29_9GAMM</name>
<reference evidence="2" key="3">
    <citation type="submission" date="2019-09" db="EMBL/GenBank/DDBJ databases">
        <title>Co-occurence of chitin degradation, pigmentation and bioactivity in marine Pseudoalteromonas.</title>
        <authorList>
            <person name="Sonnenschein E.C."/>
            <person name="Bech P.K."/>
        </authorList>
    </citation>
    <scope>NUCLEOTIDE SEQUENCE</scope>
    <source>
        <strain evidence="2">S2231</strain>
        <strain evidence="1 3">S2233</strain>
    </source>
</reference>
<protein>
    <submittedName>
        <fullName evidence="2">Carboxymuconolactone decarboxylase</fullName>
    </submittedName>
</protein>
<dbReference type="Proteomes" id="UP000305730">
    <property type="component" value="Unassembled WGS sequence"/>
</dbReference>
<sequence length="179" mass="20156">MTQFTLHTLESAPEPSKPLLQDSINTFGMLPNLHAVMAESAPHLQAYQTLHSLFLNSAFNDEEKTVVWQTINIEHNCHYCVPAHSAIAKSMGIDDALTHSLRNHTALPTEKLETLRTITLLLVRNRGQISEQDQQQFFAVGYTQQHLLDIILGLAQKVMSNYVNHLAQTPVDQPFKAFI</sequence>
<reference evidence="3 4" key="1">
    <citation type="submission" date="2017-12" db="EMBL/GenBank/DDBJ databases">
        <authorList>
            <person name="Paulsen S."/>
            <person name="Gram L.K."/>
        </authorList>
    </citation>
    <scope>NUCLEOTIDE SEQUENCE [LARGE SCALE GENOMIC DNA]</scope>
    <source>
        <strain evidence="2 4">S2231</strain>
        <strain evidence="1 3">S2233</strain>
    </source>
</reference>
<proteinExistence type="predicted"/>
<comment type="caution">
    <text evidence="2">The sequence shown here is derived from an EMBL/GenBank/DDBJ whole genome shotgun (WGS) entry which is preliminary data.</text>
</comment>
<dbReference type="InterPro" id="IPR029032">
    <property type="entry name" value="AhpD-like"/>
</dbReference>
<dbReference type="Gene3D" id="1.20.1290.10">
    <property type="entry name" value="AhpD-like"/>
    <property type="match status" value="1"/>
</dbReference>
<evidence type="ECO:0000313" key="4">
    <source>
        <dbReference type="Proteomes" id="UP000307706"/>
    </source>
</evidence>
<dbReference type="PANTHER" id="PTHR35446">
    <property type="entry name" value="SI:CH211-175M2.5"/>
    <property type="match status" value="1"/>
</dbReference>
<evidence type="ECO:0000313" key="2">
    <source>
        <dbReference type="EMBL" id="TMP62655.1"/>
    </source>
</evidence>
<organism evidence="2 4">
    <name type="scientific">Pseudoalteromonas citrea</name>
    <dbReference type="NCBI Taxonomy" id="43655"/>
    <lineage>
        <taxon>Bacteria</taxon>
        <taxon>Pseudomonadati</taxon>
        <taxon>Pseudomonadota</taxon>
        <taxon>Gammaproteobacteria</taxon>
        <taxon>Alteromonadales</taxon>
        <taxon>Pseudoalteromonadaceae</taxon>
        <taxon>Pseudoalteromonas</taxon>
    </lineage>
</organism>
<dbReference type="SUPFAM" id="SSF69118">
    <property type="entry name" value="AhpD-like"/>
    <property type="match status" value="1"/>
</dbReference>
<keyword evidence="3" id="KW-1185">Reference proteome</keyword>
<dbReference type="EMBL" id="PNCK01000098">
    <property type="protein sequence ID" value="TMP39763.1"/>
    <property type="molecule type" value="Genomic_DNA"/>
</dbReference>
<dbReference type="EMBL" id="PNCL01000006">
    <property type="protein sequence ID" value="TMP62655.1"/>
    <property type="molecule type" value="Genomic_DNA"/>
</dbReference>
<accession>A0A5S3XV29</accession>
<evidence type="ECO:0000313" key="3">
    <source>
        <dbReference type="Proteomes" id="UP000305730"/>
    </source>
</evidence>